<dbReference type="FunFam" id="3.90.930.12:FF:000002">
    <property type="entry name" value="50S ribosomal protein L6"/>
    <property type="match status" value="1"/>
</dbReference>
<dbReference type="AlphaFoldDB" id="A0A1F7Y3M6"/>
<dbReference type="PIRSF" id="PIRSF002162">
    <property type="entry name" value="Ribosomal_L6"/>
    <property type="match status" value="1"/>
</dbReference>
<dbReference type="FunFam" id="3.90.930.12:FF:000001">
    <property type="entry name" value="50S ribosomal protein L6"/>
    <property type="match status" value="1"/>
</dbReference>
<keyword evidence="2 6" id="KW-0699">rRNA-binding</keyword>
<comment type="function">
    <text evidence="6 8">This protein binds to the 23S rRNA, and is important in its secondary structure. It is located near the subunit interface in the base of the L7/L12 stalk, and near the tRNA binding site of the peptidyltransferase center.</text>
</comment>
<evidence type="ECO:0000256" key="1">
    <source>
        <dbReference type="ARBA" id="ARBA00009356"/>
    </source>
</evidence>
<dbReference type="GO" id="GO:0002181">
    <property type="term" value="P:cytoplasmic translation"/>
    <property type="evidence" value="ECO:0007669"/>
    <property type="project" value="TreeGrafter"/>
</dbReference>
<dbReference type="Pfam" id="PF00347">
    <property type="entry name" value="Ribosomal_L6"/>
    <property type="match status" value="2"/>
</dbReference>
<dbReference type="PANTHER" id="PTHR11655:SF14">
    <property type="entry name" value="LARGE RIBOSOMAL SUBUNIT PROTEIN UL6M"/>
    <property type="match status" value="1"/>
</dbReference>
<evidence type="ECO:0000256" key="4">
    <source>
        <dbReference type="ARBA" id="ARBA00022980"/>
    </source>
</evidence>
<dbReference type="EMBL" id="MGGE01000003">
    <property type="protein sequence ID" value="OGM21862.1"/>
    <property type="molecule type" value="Genomic_DNA"/>
</dbReference>
<dbReference type="InterPro" id="IPR019906">
    <property type="entry name" value="Ribosomal_uL6_bac-type"/>
</dbReference>
<protein>
    <recommendedName>
        <fullName evidence="6">Large ribosomal subunit protein uL6</fullName>
    </recommendedName>
</protein>
<dbReference type="InterPro" id="IPR036789">
    <property type="entry name" value="Ribosomal_uL6-like_a/b-dom_sf"/>
</dbReference>
<dbReference type="HAMAP" id="MF_01365_B">
    <property type="entry name" value="Ribosomal_uL6_B"/>
    <property type="match status" value="1"/>
</dbReference>
<accession>A0A1F7Y3M6</accession>
<evidence type="ECO:0000256" key="2">
    <source>
        <dbReference type="ARBA" id="ARBA00022730"/>
    </source>
</evidence>
<dbReference type="Gene3D" id="3.90.930.12">
    <property type="entry name" value="Ribosomal protein L6, alpha-beta domain"/>
    <property type="match status" value="2"/>
</dbReference>
<evidence type="ECO:0000259" key="9">
    <source>
        <dbReference type="Pfam" id="PF00347"/>
    </source>
</evidence>
<dbReference type="PROSITE" id="PS00525">
    <property type="entry name" value="RIBOSOMAL_L6_1"/>
    <property type="match status" value="1"/>
</dbReference>
<dbReference type="Proteomes" id="UP000178419">
    <property type="component" value="Unassembled WGS sequence"/>
</dbReference>
<gene>
    <name evidence="6" type="primary">rplF</name>
    <name evidence="10" type="ORF">A2714_00830</name>
</gene>
<evidence type="ECO:0000256" key="5">
    <source>
        <dbReference type="ARBA" id="ARBA00023274"/>
    </source>
</evidence>
<dbReference type="PANTHER" id="PTHR11655">
    <property type="entry name" value="60S/50S RIBOSOMAL PROTEIN L6/L9"/>
    <property type="match status" value="1"/>
</dbReference>
<evidence type="ECO:0000256" key="6">
    <source>
        <dbReference type="HAMAP-Rule" id="MF_01365"/>
    </source>
</evidence>
<feature type="domain" description="Large ribosomal subunit protein uL6 alpha-beta" evidence="9">
    <location>
        <begin position="11"/>
        <end position="83"/>
    </location>
</feature>
<evidence type="ECO:0000313" key="11">
    <source>
        <dbReference type="Proteomes" id="UP000178419"/>
    </source>
</evidence>
<keyword evidence="5 6" id="KW-0687">Ribonucleoprotein</keyword>
<reference evidence="10 11" key="1">
    <citation type="journal article" date="2016" name="Nat. Commun.">
        <title>Thousands of microbial genomes shed light on interconnected biogeochemical processes in an aquifer system.</title>
        <authorList>
            <person name="Anantharaman K."/>
            <person name="Brown C.T."/>
            <person name="Hug L.A."/>
            <person name="Sharon I."/>
            <person name="Castelle C.J."/>
            <person name="Probst A.J."/>
            <person name="Thomas B.C."/>
            <person name="Singh A."/>
            <person name="Wilkins M.J."/>
            <person name="Karaoz U."/>
            <person name="Brodie E.L."/>
            <person name="Williams K.H."/>
            <person name="Hubbard S.S."/>
            <person name="Banfield J.F."/>
        </authorList>
    </citation>
    <scope>NUCLEOTIDE SEQUENCE [LARGE SCALE GENOMIC DNA]</scope>
</reference>
<dbReference type="InterPro" id="IPR020040">
    <property type="entry name" value="Ribosomal_uL6_a/b-dom"/>
</dbReference>
<keyword evidence="3 6" id="KW-0694">RNA-binding</keyword>
<dbReference type="NCBIfam" id="TIGR03654">
    <property type="entry name" value="L6_bact"/>
    <property type="match status" value="1"/>
</dbReference>
<dbReference type="SUPFAM" id="SSF56053">
    <property type="entry name" value="Ribosomal protein L6"/>
    <property type="match status" value="2"/>
</dbReference>
<evidence type="ECO:0000256" key="3">
    <source>
        <dbReference type="ARBA" id="ARBA00022884"/>
    </source>
</evidence>
<dbReference type="PRINTS" id="PR00059">
    <property type="entry name" value="RIBOSOMALL6"/>
</dbReference>
<proteinExistence type="inferred from homology"/>
<dbReference type="InterPro" id="IPR000702">
    <property type="entry name" value="Ribosomal_uL6-like"/>
</dbReference>
<comment type="similarity">
    <text evidence="1 6 7">Belongs to the universal ribosomal protein uL6 family.</text>
</comment>
<keyword evidence="4 6" id="KW-0689">Ribosomal protein</keyword>
<feature type="domain" description="Large ribosomal subunit protein uL6 alpha-beta" evidence="9">
    <location>
        <begin position="91"/>
        <end position="164"/>
    </location>
</feature>
<comment type="subunit">
    <text evidence="6">Part of the 50S ribosomal subunit.</text>
</comment>
<organism evidence="10 11">
    <name type="scientific">Candidatus Woesebacteria bacterium RIFCSPHIGHO2_01_FULL_38_9</name>
    <dbReference type="NCBI Taxonomy" id="1802492"/>
    <lineage>
        <taxon>Bacteria</taxon>
        <taxon>Candidatus Woeseibacteriota</taxon>
    </lineage>
</organism>
<evidence type="ECO:0000313" key="10">
    <source>
        <dbReference type="EMBL" id="OGM21862.1"/>
    </source>
</evidence>
<name>A0A1F7Y3M6_9BACT</name>
<comment type="caution">
    <text evidence="10">The sequence shown here is derived from an EMBL/GenBank/DDBJ whole genome shotgun (WGS) entry which is preliminary data.</text>
</comment>
<evidence type="ECO:0000256" key="7">
    <source>
        <dbReference type="RuleBase" id="RU003869"/>
    </source>
</evidence>
<dbReference type="GO" id="GO:0022625">
    <property type="term" value="C:cytosolic large ribosomal subunit"/>
    <property type="evidence" value="ECO:0007669"/>
    <property type="project" value="UniProtKB-UniRule"/>
</dbReference>
<sequence>MSRIGKLLIKVPNTVTVALTDENIIITGPKGTLTRKLPRVISVTKTEEGLLKVSVKKSTNESKKIHGTERALIANMVAGVSVGWSKTLEMVGSGYRGESSGDTLTLSIGYSHPIKIVAPAGITFKVEKTDITIDGIDKELVGQIAAEIRAIRPPEPYKGKGIKYKDEVVRRKAGKAAKTAGAPA</sequence>
<dbReference type="GO" id="GO:0003735">
    <property type="term" value="F:structural constituent of ribosome"/>
    <property type="evidence" value="ECO:0007669"/>
    <property type="project" value="UniProtKB-UniRule"/>
</dbReference>
<dbReference type="InterPro" id="IPR002358">
    <property type="entry name" value="Ribosomal_uL6_CS"/>
</dbReference>
<evidence type="ECO:0000256" key="8">
    <source>
        <dbReference type="RuleBase" id="RU003870"/>
    </source>
</evidence>
<dbReference type="GO" id="GO:0019843">
    <property type="term" value="F:rRNA binding"/>
    <property type="evidence" value="ECO:0007669"/>
    <property type="project" value="UniProtKB-UniRule"/>
</dbReference>